<organism evidence="3 4">
    <name type="scientific">Diploscapter pachys</name>
    <dbReference type="NCBI Taxonomy" id="2018661"/>
    <lineage>
        <taxon>Eukaryota</taxon>
        <taxon>Metazoa</taxon>
        <taxon>Ecdysozoa</taxon>
        <taxon>Nematoda</taxon>
        <taxon>Chromadorea</taxon>
        <taxon>Rhabditida</taxon>
        <taxon>Rhabditina</taxon>
        <taxon>Rhabditomorpha</taxon>
        <taxon>Rhabditoidea</taxon>
        <taxon>Rhabditidae</taxon>
        <taxon>Diploscapter</taxon>
    </lineage>
</organism>
<dbReference type="Proteomes" id="UP000218231">
    <property type="component" value="Unassembled WGS sequence"/>
</dbReference>
<keyword evidence="4" id="KW-1185">Reference proteome</keyword>
<evidence type="ECO:0000313" key="4">
    <source>
        <dbReference type="Proteomes" id="UP000218231"/>
    </source>
</evidence>
<gene>
    <name evidence="3" type="ORF">WR25_12600</name>
</gene>
<reference evidence="3 4" key="1">
    <citation type="journal article" date="2017" name="Curr. Biol.">
        <title>Genome architecture and evolution of a unichromosomal asexual nematode.</title>
        <authorList>
            <person name="Fradin H."/>
            <person name="Zegar C."/>
            <person name="Gutwein M."/>
            <person name="Lucas J."/>
            <person name="Kovtun M."/>
            <person name="Corcoran D."/>
            <person name="Baugh L.R."/>
            <person name="Kiontke K."/>
            <person name="Gunsalus K."/>
            <person name="Fitch D.H."/>
            <person name="Piano F."/>
        </authorList>
    </citation>
    <scope>NUCLEOTIDE SEQUENCE [LARGE SCALE GENOMIC DNA]</scope>
    <source>
        <strain evidence="3">PF1309</strain>
    </source>
</reference>
<comment type="caution">
    <text evidence="3">The sequence shown here is derived from an EMBL/GenBank/DDBJ whole genome shotgun (WGS) entry which is preliminary data.</text>
</comment>
<evidence type="ECO:0000256" key="2">
    <source>
        <dbReference type="SAM" id="MobiDB-lite"/>
    </source>
</evidence>
<sequence length="637" mass="73406">MGRKTRRTIDYTELNALLSKKCVQPFHSSHIYLNVVFRLDRFRQVFKLPDVGARDFDLALQMSKDNYRAGGKTIFDAPSMHQIIKSLAKPYIRNMSDMSFDEKIYAIISKRLLGDDDENKLPHPLGADPKAGNVQTLPNEAMIYLLSRLLDLRMQSDETELVDEWYDPDQLRATIFGTDGLGNEYFYFGDFRIFVKLAEAETYEGTVSEDSLHKYPWAWMYKEFADSTEYKCVADTRESWRSLIGLLSSLGDTEKAIAKGIEAIFEDEQEHYVAELNRRSKVIAEERRLQSINEREAMKLLGVVRTSSRIQAKELERKKIEEEKQKTEKENRKRKMEMIAAGKIQAVPDQEVPKPMSREERFLLREAKRVEQLMVEGRNEGSLEPSEEGTSTRSDSIQPSGSRVSDSEEREISYLNYSLNYDTHSSSTKRARYEDELEKKTLQNGQIQDGSVNNGRINHNQNHLSGGKNEDEANSNDIVDAKSLVGYCVQFPHGSASNGHSVPTLNEFYQYLYAPAWMRTEEAYRNEVMVLERLVKSTLTEYYVEWRQRQNAWSAFEFFLAQLQSPASANSLSRLNVVQLIDWLITQRNPQDSIQKSLLLRSVSFISTAWMLTFQIQSPEDAYAKAILTSMENLLRT</sequence>
<feature type="compositionally biased region" description="Polar residues" evidence="2">
    <location>
        <begin position="388"/>
        <end position="404"/>
    </location>
</feature>
<name>A0A2A2KNM6_9BILA</name>
<dbReference type="AlphaFoldDB" id="A0A2A2KNM6"/>
<proteinExistence type="predicted"/>
<protein>
    <submittedName>
        <fullName evidence="3">Uncharacterized protein</fullName>
    </submittedName>
</protein>
<feature type="region of interest" description="Disordered" evidence="2">
    <location>
        <begin position="374"/>
        <end position="410"/>
    </location>
</feature>
<evidence type="ECO:0000313" key="3">
    <source>
        <dbReference type="EMBL" id="PAV75601.1"/>
    </source>
</evidence>
<dbReference type="EMBL" id="LIAE01008056">
    <property type="protein sequence ID" value="PAV75601.1"/>
    <property type="molecule type" value="Genomic_DNA"/>
</dbReference>
<feature type="coiled-coil region" evidence="1">
    <location>
        <begin position="303"/>
        <end position="337"/>
    </location>
</feature>
<accession>A0A2A2KNM6</accession>
<evidence type="ECO:0000256" key="1">
    <source>
        <dbReference type="SAM" id="Coils"/>
    </source>
</evidence>
<keyword evidence="1" id="KW-0175">Coiled coil</keyword>